<evidence type="ECO:0000259" key="2">
    <source>
        <dbReference type="Pfam" id="PF14317"/>
    </source>
</evidence>
<dbReference type="EMBL" id="LVVL01000001">
    <property type="protein sequence ID" value="OAN15436.1"/>
    <property type="molecule type" value="Genomic_DNA"/>
</dbReference>
<comment type="caution">
    <text evidence="3">The sequence shown here is derived from an EMBL/GenBank/DDBJ whole genome shotgun (WGS) entry which is preliminary data.</text>
</comment>
<evidence type="ECO:0000313" key="3">
    <source>
        <dbReference type="EMBL" id="OAN15436.1"/>
    </source>
</evidence>
<feature type="transmembrane region" description="Helical" evidence="1">
    <location>
        <begin position="64"/>
        <end position="84"/>
    </location>
</feature>
<keyword evidence="4" id="KW-1185">Reference proteome</keyword>
<accession>A0ABX2VCK6</accession>
<dbReference type="Proteomes" id="UP000078447">
    <property type="component" value="Unassembled WGS sequence"/>
</dbReference>
<dbReference type="Pfam" id="PF14317">
    <property type="entry name" value="YcxB"/>
    <property type="match status" value="1"/>
</dbReference>
<reference evidence="3 4" key="1">
    <citation type="submission" date="2016-03" db="EMBL/GenBank/DDBJ databases">
        <authorList>
            <person name="Cho S.-Y."/>
            <person name="Lim S."/>
            <person name="Kim H."/>
            <person name="Soh E.H."/>
            <person name="Moon J.S."/>
        </authorList>
    </citation>
    <scope>NUCLEOTIDE SEQUENCE [LARGE SCALE GENOMIC DNA]</scope>
    <source>
        <strain evidence="3 4">KCTC 3810</strain>
    </source>
</reference>
<protein>
    <recommendedName>
        <fullName evidence="2">YcxB-like C-terminal domain-containing protein</fullName>
    </recommendedName>
</protein>
<evidence type="ECO:0000313" key="4">
    <source>
        <dbReference type="Proteomes" id="UP000078447"/>
    </source>
</evidence>
<keyword evidence="1" id="KW-1133">Transmembrane helix</keyword>
<keyword evidence="1" id="KW-0472">Membrane</keyword>
<dbReference type="InterPro" id="IPR025588">
    <property type="entry name" value="YcxB-like_C"/>
</dbReference>
<feature type="transmembrane region" description="Helical" evidence="1">
    <location>
        <begin position="32"/>
        <end position="52"/>
    </location>
</feature>
<dbReference type="RefSeq" id="WP_028106272.1">
    <property type="nucleotide sequence ID" value="NZ_LVVL01000001.1"/>
</dbReference>
<gene>
    <name evidence="3" type="ORF">A3783_05740</name>
</gene>
<name>A0ABX2VCK6_9BACL</name>
<sequence>MNLNYQMTFEDFMALQKDALNRTRHHQARSNVAFIALALMVLLLSLIIFTILEPLFLGFFSENVRQLIIICLSFVPVLLLKSTLVKYYEFVTLRQVRSSLKNDKRWPRNVTLHLHETGIQSNSTYNGIVKNTDIAWEEFKAVSEDDDRLFLYFENNEALILPKTYSSWTETEHMLLRDLIKQHLNHDFGQEKK</sequence>
<keyword evidence="1" id="KW-0812">Transmembrane</keyword>
<evidence type="ECO:0000256" key="1">
    <source>
        <dbReference type="SAM" id="Phobius"/>
    </source>
</evidence>
<feature type="domain" description="YcxB-like C-terminal" evidence="2">
    <location>
        <begin position="130"/>
        <end position="163"/>
    </location>
</feature>
<proteinExistence type="predicted"/>
<organism evidence="3 4">
    <name type="scientific">Exiguobacterium undae</name>
    <dbReference type="NCBI Taxonomy" id="169177"/>
    <lineage>
        <taxon>Bacteria</taxon>
        <taxon>Bacillati</taxon>
        <taxon>Bacillota</taxon>
        <taxon>Bacilli</taxon>
        <taxon>Bacillales</taxon>
        <taxon>Bacillales Family XII. Incertae Sedis</taxon>
        <taxon>Exiguobacterium</taxon>
    </lineage>
</organism>